<dbReference type="FunFam" id="1.20.58.220:FF:000002">
    <property type="entry name" value="Phosphate-specific transport system accessory protein PhoU"/>
    <property type="match status" value="1"/>
</dbReference>
<evidence type="ECO:0000259" key="7">
    <source>
        <dbReference type="Pfam" id="PF01895"/>
    </source>
</evidence>
<dbReference type="InterPro" id="IPR028366">
    <property type="entry name" value="PhoU"/>
</dbReference>
<organism evidence="8 9">
    <name type="scientific">Gammaproteobacteria bacterium LSUCC0057</name>
    <dbReference type="NCBI Taxonomy" id="2559237"/>
    <lineage>
        <taxon>Bacteria</taxon>
        <taxon>Pseudomonadati</taxon>
        <taxon>Pseudomonadota</taxon>
        <taxon>Gammaproteobacteria</taxon>
        <taxon>Cellvibrionales</taxon>
        <taxon>Porticoccaceae</taxon>
        <taxon>SAR92 clade</taxon>
    </lineage>
</organism>
<dbReference type="PIRSF" id="PIRSF003107">
    <property type="entry name" value="PhoU"/>
    <property type="match status" value="1"/>
</dbReference>
<evidence type="ECO:0000256" key="6">
    <source>
        <dbReference type="PIRNR" id="PIRNR003107"/>
    </source>
</evidence>
<dbReference type="InterPro" id="IPR038078">
    <property type="entry name" value="PhoU-like_sf"/>
</dbReference>
<dbReference type="PANTHER" id="PTHR42930">
    <property type="entry name" value="PHOSPHATE-SPECIFIC TRANSPORT SYSTEM ACCESSORY PROTEIN PHOU"/>
    <property type="match status" value="1"/>
</dbReference>
<dbReference type="GO" id="GO:0030643">
    <property type="term" value="P:intracellular phosphate ion homeostasis"/>
    <property type="evidence" value="ECO:0007669"/>
    <property type="project" value="InterPro"/>
</dbReference>
<dbReference type="SUPFAM" id="SSF109755">
    <property type="entry name" value="PhoU-like"/>
    <property type="match status" value="1"/>
</dbReference>
<gene>
    <name evidence="8" type="primary">phoU</name>
    <name evidence="8" type="ORF">E3W66_09495</name>
</gene>
<dbReference type="OrthoDB" id="9814256at2"/>
<comment type="function">
    <text evidence="6">Plays a role in the regulation of phosphate uptake.</text>
</comment>
<reference evidence="8 9" key="1">
    <citation type="submission" date="2019-03" db="EMBL/GenBank/DDBJ databases">
        <title>Draft genome of Gammaproteobacteria bacterium LSUCC0057, a member of the SAR92 clade.</title>
        <authorList>
            <person name="Lanclos V.C."/>
            <person name="Doiron C."/>
            <person name="Henson M.W."/>
            <person name="Thrash J.C."/>
        </authorList>
    </citation>
    <scope>NUCLEOTIDE SEQUENCE [LARGE SCALE GENOMIC DNA]</scope>
    <source>
        <strain evidence="8 9">LSUCC0057</strain>
    </source>
</reference>
<name>A0A4Y8UHG2_9GAMM</name>
<dbReference type="GO" id="GO:0005737">
    <property type="term" value="C:cytoplasm"/>
    <property type="evidence" value="ECO:0007669"/>
    <property type="project" value="UniProtKB-SubCell"/>
</dbReference>
<dbReference type="GO" id="GO:0006817">
    <property type="term" value="P:phosphate ion transport"/>
    <property type="evidence" value="ECO:0007669"/>
    <property type="project" value="UniProtKB-KW"/>
</dbReference>
<protein>
    <recommendedName>
        <fullName evidence="6">Phosphate-specific transport system accessory protein PhoU</fullName>
    </recommendedName>
</protein>
<comment type="similarity">
    <text evidence="2 6">Belongs to the PhoU family.</text>
</comment>
<dbReference type="Proteomes" id="UP000298133">
    <property type="component" value="Unassembled WGS sequence"/>
</dbReference>
<sequence length="230" mass="26061">MMDKLKFENHIASVFDEELEEIRNDLMAMGGQVEQQLTDAVQAICEADSQLAEQVIQRDHRVDEMELEIDEACVLVIARRQPAASDLRLVVAVTRAVADLERIGDEAKKIAKHALELTESGPSPMGYSEVRHLAQSVSQILRNALDSFARFDADTALATMQEDKKIDMEYKTALRELVTYMMEDPRSISRVINILWVVRSLERIGDHAKNLCEQVVFVVKGKDIRHRNGQ</sequence>
<dbReference type="PANTHER" id="PTHR42930:SF3">
    <property type="entry name" value="PHOSPHATE-SPECIFIC TRANSPORT SYSTEM ACCESSORY PROTEIN PHOU"/>
    <property type="match status" value="1"/>
</dbReference>
<comment type="subunit">
    <text evidence="6">Homodimer.</text>
</comment>
<evidence type="ECO:0000256" key="1">
    <source>
        <dbReference type="ARBA" id="ARBA00004496"/>
    </source>
</evidence>
<dbReference type="EMBL" id="SPIA01000004">
    <property type="protein sequence ID" value="TFH67244.1"/>
    <property type="molecule type" value="Genomic_DNA"/>
</dbReference>
<dbReference type="InterPro" id="IPR026022">
    <property type="entry name" value="PhoU_dom"/>
</dbReference>
<dbReference type="GO" id="GO:0045936">
    <property type="term" value="P:negative regulation of phosphate metabolic process"/>
    <property type="evidence" value="ECO:0007669"/>
    <property type="project" value="InterPro"/>
</dbReference>
<keyword evidence="4 6" id="KW-0963">Cytoplasm</keyword>
<evidence type="ECO:0000313" key="8">
    <source>
        <dbReference type="EMBL" id="TFH67244.1"/>
    </source>
</evidence>
<dbReference type="AlphaFoldDB" id="A0A4Y8UHG2"/>
<accession>A0A4Y8UHG2</accession>
<comment type="subcellular location">
    <subcellularLocation>
        <location evidence="1 6">Cytoplasm</location>
    </subcellularLocation>
</comment>
<evidence type="ECO:0000313" key="9">
    <source>
        <dbReference type="Proteomes" id="UP000298133"/>
    </source>
</evidence>
<dbReference type="FunFam" id="1.20.58.220:FF:000001">
    <property type="entry name" value="Phosphate-specific transport system accessory protein PhoU"/>
    <property type="match status" value="1"/>
</dbReference>
<evidence type="ECO:0000256" key="5">
    <source>
        <dbReference type="ARBA" id="ARBA00022592"/>
    </source>
</evidence>
<evidence type="ECO:0000256" key="4">
    <source>
        <dbReference type="ARBA" id="ARBA00022490"/>
    </source>
</evidence>
<dbReference type="NCBIfam" id="TIGR02135">
    <property type="entry name" value="phoU_full"/>
    <property type="match status" value="1"/>
</dbReference>
<proteinExistence type="inferred from homology"/>
<keyword evidence="3 6" id="KW-0813">Transport</keyword>
<dbReference type="Gene3D" id="1.20.58.220">
    <property type="entry name" value="Phosphate transport system protein phou homolog 2, domain 2"/>
    <property type="match status" value="2"/>
</dbReference>
<keyword evidence="9" id="KW-1185">Reference proteome</keyword>
<feature type="domain" description="PhoU" evidence="7">
    <location>
        <begin position="130"/>
        <end position="215"/>
    </location>
</feature>
<evidence type="ECO:0000256" key="3">
    <source>
        <dbReference type="ARBA" id="ARBA00022448"/>
    </source>
</evidence>
<evidence type="ECO:0000256" key="2">
    <source>
        <dbReference type="ARBA" id="ARBA00008107"/>
    </source>
</evidence>
<feature type="domain" description="PhoU" evidence="7">
    <location>
        <begin position="27"/>
        <end position="112"/>
    </location>
</feature>
<comment type="caution">
    <text evidence="8">The sequence shown here is derived from an EMBL/GenBank/DDBJ whole genome shotgun (WGS) entry which is preliminary data.</text>
</comment>
<dbReference type="Pfam" id="PF01895">
    <property type="entry name" value="PhoU"/>
    <property type="match status" value="2"/>
</dbReference>
<keyword evidence="5 6" id="KW-0592">Phosphate transport</keyword>